<feature type="chain" id="PRO_5020938172" description="Protein Wnt" evidence="9">
    <location>
        <begin position="22"/>
        <end position="140"/>
    </location>
</feature>
<keyword evidence="7" id="KW-1015">Disulfide bond</keyword>
<sequence>MTPRALLFLLSLTVLVSSAVAIKWLAMHRVHQPWTDPRHCPKTHDDRKSYGLNGYQGRMCRRITELMPIITKAAKETVFGCAKMFADRRWNCSSLLAVPYLRNDLTKDKSMSGTLQTLEDEKLPSAGSSSVGVFPFLAKR</sequence>
<reference evidence="10 11" key="2">
    <citation type="journal article" date="2019" name="G3 (Bethesda)">
        <title>Hybrid Assembly of the Genome of the Entomopathogenic Nematode Steinernema carpocapsae Identifies the X-Chromosome.</title>
        <authorList>
            <person name="Serra L."/>
            <person name="Macchietto M."/>
            <person name="Macias-Munoz A."/>
            <person name="McGill C.J."/>
            <person name="Rodriguez I.M."/>
            <person name="Rodriguez B."/>
            <person name="Murad R."/>
            <person name="Mortazavi A."/>
        </authorList>
    </citation>
    <scope>NUCLEOTIDE SEQUENCE [LARGE SCALE GENOMIC DNA]</scope>
    <source>
        <strain evidence="10 11">ALL</strain>
    </source>
</reference>
<evidence type="ECO:0000256" key="2">
    <source>
        <dbReference type="ARBA" id="ARBA00005683"/>
    </source>
</evidence>
<evidence type="ECO:0000256" key="1">
    <source>
        <dbReference type="ARBA" id="ARBA00004498"/>
    </source>
</evidence>
<gene>
    <name evidence="10" type="ORF">L596_014104</name>
</gene>
<keyword evidence="11" id="KW-1185">Reference proteome</keyword>
<dbReference type="AlphaFoldDB" id="A0A4U5NBS0"/>
<evidence type="ECO:0000313" key="10">
    <source>
        <dbReference type="EMBL" id="TKR79962.1"/>
    </source>
</evidence>
<accession>A0A4U5NBS0</accession>
<comment type="function">
    <text evidence="8">Ligand for members of the frizzled family of seven transmembrane receptors.</text>
</comment>
<evidence type="ECO:0000256" key="7">
    <source>
        <dbReference type="ARBA" id="ARBA00023157"/>
    </source>
</evidence>
<keyword evidence="9" id="KW-0732">Signal</keyword>
<dbReference type="OrthoDB" id="5945655at2759"/>
<dbReference type="GO" id="GO:0005102">
    <property type="term" value="F:signaling receptor binding"/>
    <property type="evidence" value="ECO:0007669"/>
    <property type="project" value="InterPro"/>
</dbReference>
<evidence type="ECO:0000256" key="9">
    <source>
        <dbReference type="SAM" id="SignalP"/>
    </source>
</evidence>
<evidence type="ECO:0000256" key="4">
    <source>
        <dbReference type="ARBA" id="ARBA00022525"/>
    </source>
</evidence>
<dbReference type="GO" id="GO:0005576">
    <property type="term" value="C:extracellular region"/>
    <property type="evidence" value="ECO:0007669"/>
    <property type="project" value="InterPro"/>
</dbReference>
<feature type="signal peptide" evidence="9">
    <location>
        <begin position="1"/>
        <end position="21"/>
    </location>
</feature>
<dbReference type="GO" id="GO:0016055">
    <property type="term" value="P:Wnt signaling pathway"/>
    <property type="evidence" value="ECO:0007669"/>
    <property type="project" value="UniProtKB-KW"/>
</dbReference>
<keyword evidence="3 8" id="KW-0217">Developmental protein</keyword>
<keyword evidence="6 8" id="KW-0879">Wnt signaling pathway</keyword>
<dbReference type="Proteomes" id="UP000298663">
    <property type="component" value="Unassembled WGS sequence"/>
</dbReference>
<evidence type="ECO:0000256" key="5">
    <source>
        <dbReference type="ARBA" id="ARBA00022530"/>
    </source>
</evidence>
<reference evidence="10 11" key="1">
    <citation type="journal article" date="2015" name="Genome Biol.">
        <title>Comparative genomics of Steinernema reveals deeply conserved gene regulatory networks.</title>
        <authorList>
            <person name="Dillman A.R."/>
            <person name="Macchietto M."/>
            <person name="Porter C.F."/>
            <person name="Rogers A."/>
            <person name="Williams B."/>
            <person name="Antoshechkin I."/>
            <person name="Lee M.M."/>
            <person name="Goodwin Z."/>
            <person name="Lu X."/>
            <person name="Lewis E.E."/>
            <person name="Goodrich-Blair H."/>
            <person name="Stock S.P."/>
            <person name="Adams B.J."/>
            <person name="Sternberg P.W."/>
            <person name="Mortazavi A."/>
        </authorList>
    </citation>
    <scope>NUCLEOTIDE SEQUENCE [LARGE SCALE GENOMIC DNA]</scope>
    <source>
        <strain evidence="10 11">ALL</strain>
    </source>
</reference>
<proteinExistence type="inferred from homology"/>
<protein>
    <recommendedName>
        <fullName evidence="8">Protein Wnt</fullName>
    </recommendedName>
</protein>
<dbReference type="EMBL" id="AZBU02000004">
    <property type="protein sequence ID" value="TKR79962.1"/>
    <property type="molecule type" value="Genomic_DNA"/>
</dbReference>
<comment type="caution">
    <text evidence="10">The sequence shown here is derived from an EMBL/GenBank/DDBJ whole genome shotgun (WGS) entry which is preliminary data.</text>
</comment>
<evidence type="ECO:0000256" key="3">
    <source>
        <dbReference type="ARBA" id="ARBA00022473"/>
    </source>
</evidence>
<dbReference type="InterPro" id="IPR005817">
    <property type="entry name" value="Wnt"/>
</dbReference>
<dbReference type="Pfam" id="PF00110">
    <property type="entry name" value="wnt"/>
    <property type="match status" value="1"/>
</dbReference>
<organism evidence="10 11">
    <name type="scientific">Steinernema carpocapsae</name>
    <name type="common">Entomopathogenic nematode</name>
    <dbReference type="NCBI Taxonomy" id="34508"/>
    <lineage>
        <taxon>Eukaryota</taxon>
        <taxon>Metazoa</taxon>
        <taxon>Ecdysozoa</taxon>
        <taxon>Nematoda</taxon>
        <taxon>Chromadorea</taxon>
        <taxon>Rhabditida</taxon>
        <taxon>Tylenchina</taxon>
        <taxon>Panagrolaimomorpha</taxon>
        <taxon>Strongyloidoidea</taxon>
        <taxon>Steinernematidae</taxon>
        <taxon>Steinernema</taxon>
    </lineage>
</organism>
<comment type="similarity">
    <text evidence="2 8">Belongs to the Wnt family.</text>
</comment>
<evidence type="ECO:0000313" key="11">
    <source>
        <dbReference type="Proteomes" id="UP000298663"/>
    </source>
</evidence>
<comment type="subcellular location">
    <subcellularLocation>
        <location evidence="1 8">Secreted</location>
        <location evidence="1 8">Extracellular space</location>
        <location evidence="1 8">Extracellular matrix</location>
    </subcellularLocation>
</comment>
<name>A0A4U5NBS0_STECR</name>
<keyword evidence="4" id="KW-0964">Secreted</keyword>
<keyword evidence="5" id="KW-0272">Extracellular matrix</keyword>
<evidence type="ECO:0000256" key="6">
    <source>
        <dbReference type="ARBA" id="ARBA00022687"/>
    </source>
</evidence>
<evidence type="ECO:0000256" key="8">
    <source>
        <dbReference type="RuleBase" id="RU003500"/>
    </source>
</evidence>